<feature type="binding site" evidence="11">
    <location>
        <position position="270"/>
    </location>
    <ligand>
        <name>Zn(2+)</name>
        <dbReference type="ChEBI" id="CHEBI:29105"/>
        <label>2</label>
        <note>catalytic</note>
    </ligand>
</feature>
<dbReference type="InterPro" id="IPR036365">
    <property type="entry name" value="PGBD-like_sf"/>
</dbReference>
<dbReference type="InterPro" id="IPR036869">
    <property type="entry name" value="J_dom_sf"/>
</dbReference>
<dbReference type="GO" id="GO:0008270">
    <property type="term" value="F:zinc ion binding"/>
    <property type="evidence" value="ECO:0007669"/>
    <property type="project" value="InterPro"/>
</dbReference>
<dbReference type="PROSITE" id="PS50076">
    <property type="entry name" value="DNAJ_2"/>
    <property type="match status" value="1"/>
</dbReference>
<keyword evidence="6" id="KW-0378">Hydrolase</keyword>
<keyword evidence="7 11" id="KW-0862">Zinc</keyword>
<reference evidence="14" key="1">
    <citation type="submission" date="2020-11" db="EMBL/GenBank/DDBJ databases">
        <authorList>
            <person name="Tran Van P."/>
        </authorList>
    </citation>
    <scope>NUCLEOTIDE SEQUENCE</scope>
</reference>
<evidence type="ECO:0000256" key="1">
    <source>
        <dbReference type="ARBA" id="ARBA00010370"/>
    </source>
</evidence>
<dbReference type="InterPro" id="IPR024079">
    <property type="entry name" value="MetalloPept_cat_dom_sf"/>
</dbReference>
<comment type="similarity">
    <text evidence="1">Belongs to the peptidase M10A family.</text>
</comment>
<keyword evidence="9" id="KW-0865">Zymogen</keyword>
<dbReference type="InterPro" id="IPR001818">
    <property type="entry name" value="Pept_M10_metallopeptidase"/>
</dbReference>
<comment type="cofactor">
    <cofactor evidence="11">
        <name>Ca(2+)</name>
        <dbReference type="ChEBI" id="CHEBI:29108"/>
    </cofactor>
    <text evidence="11">Can bind about 5 Ca(2+) ions per subunit.</text>
</comment>
<keyword evidence="8" id="KW-0482">Metalloprotease</keyword>
<keyword evidence="11" id="KW-0106">Calcium</keyword>
<feature type="binding site" evidence="11">
    <location>
        <position position="434"/>
    </location>
    <ligand>
        <name>Ca(2+)</name>
        <dbReference type="ChEBI" id="CHEBI:29108"/>
        <label>5</label>
    </ligand>
</feature>
<dbReference type="Gene3D" id="3.40.390.10">
    <property type="entry name" value="Collagenase (Catalytic Domain)"/>
    <property type="match status" value="1"/>
</dbReference>
<evidence type="ECO:0000256" key="3">
    <source>
        <dbReference type="ARBA" id="ARBA00022723"/>
    </source>
</evidence>
<dbReference type="SUPFAM" id="SSF50923">
    <property type="entry name" value="Hemopexin-like domain"/>
    <property type="match status" value="1"/>
</dbReference>
<feature type="binding site" evidence="11">
    <location>
        <position position="482"/>
    </location>
    <ligand>
        <name>Ca(2+)</name>
        <dbReference type="ChEBI" id="CHEBI:29108"/>
        <label>4</label>
    </ligand>
</feature>
<feature type="active site" evidence="10">
    <location>
        <position position="261"/>
    </location>
</feature>
<dbReference type="SUPFAM" id="SSF55486">
    <property type="entry name" value="Metalloproteases ('zincins'), catalytic domain"/>
    <property type="match status" value="1"/>
</dbReference>
<dbReference type="EMBL" id="CAJPVJ010008121">
    <property type="protein sequence ID" value="CAG2171719.1"/>
    <property type="molecule type" value="Genomic_DNA"/>
</dbReference>
<evidence type="ECO:0000256" key="4">
    <source>
        <dbReference type="ARBA" id="ARBA00022729"/>
    </source>
</evidence>
<dbReference type="CDD" id="cd06257">
    <property type="entry name" value="DnaJ"/>
    <property type="match status" value="1"/>
</dbReference>
<evidence type="ECO:0000256" key="10">
    <source>
        <dbReference type="PIRSR" id="PIRSR621190-1"/>
    </source>
</evidence>
<feature type="binding site" description="in inhibited form" evidence="11">
    <location>
        <position position="115"/>
    </location>
    <ligand>
        <name>Zn(2+)</name>
        <dbReference type="ChEBI" id="CHEBI:29105"/>
        <label>2</label>
        <note>catalytic</note>
    </ligand>
</feature>
<dbReference type="PROSITE" id="PS51642">
    <property type="entry name" value="HEMOPEXIN_2"/>
    <property type="match status" value="4"/>
</dbReference>
<feature type="binding site" evidence="11">
    <location>
        <position position="226"/>
    </location>
    <ligand>
        <name>Zn(2+)</name>
        <dbReference type="ChEBI" id="CHEBI:29105"/>
        <label>1</label>
    </ligand>
</feature>
<protein>
    <recommendedName>
        <fullName evidence="13">J domain-containing protein</fullName>
    </recommendedName>
</protein>
<dbReference type="GO" id="GO:0030198">
    <property type="term" value="P:extracellular matrix organization"/>
    <property type="evidence" value="ECO:0007669"/>
    <property type="project" value="TreeGrafter"/>
</dbReference>
<dbReference type="GO" id="GO:0006508">
    <property type="term" value="P:proteolysis"/>
    <property type="evidence" value="ECO:0007669"/>
    <property type="project" value="UniProtKB-KW"/>
</dbReference>
<dbReference type="InterPro" id="IPR002477">
    <property type="entry name" value="Peptidoglycan-bd-like"/>
</dbReference>
<feature type="binding site" evidence="11">
    <location>
        <position position="213"/>
    </location>
    <ligand>
        <name>Zn(2+)</name>
        <dbReference type="ChEBI" id="CHEBI:29105"/>
        <label>1</label>
    </ligand>
</feature>
<gene>
    <name evidence="14" type="ORF">ONB1V03_LOCUS11179</name>
</gene>
<dbReference type="InterPro" id="IPR033739">
    <property type="entry name" value="M10A_MMP"/>
</dbReference>
<dbReference type="InterPro" id="IPR000585">
    <property type="entry name" value="Hemopexin-like_dom"/>
</dbReference>
<dbReference type="PANTHER" id="PTHR10201:SF291">
    <property type="entry name" value="MATRIX METALLOPROTEINASE 1, ISOFORM C-RELATED"/>
    <property type="match status" value="1"/>
</dbReference>
<feature type="binding site" evidence="11">
    <location>
        <position position="278"/>
    </location>
    <ligand>
        <name>Zn(2+)</name>
        <dbReference type="ChEBI" id="CHEBI:29105"/>
        <label>2</label>
        <note>catalytic</note>
    </ligand>
</feature>
<dbReference type="CDD" id="cd00094">
    <property type="entry name" value="HX"/>
    <property type="match status" value="1"/>
</dbReference>
<evidence type="ECO:0000256" key="11">
    <source>
        <dbReference type="PIRSR" id="PIRSR621190-2"/>
    </source>
</evidence>
<feature type="repeat" description="Hemopexin" evidence="12">
    <location>
        <begin position="428"/>
        <end position="477"/>
    </location>
</feature>
<dbReference type="InterPro" id="IPR001623">
    <property type="entry name" value="DnaJ_domain"/>
</dbReference>
<dbReference type="InterPro" id="IPR006026">
    <property type="entry name" value="Peptidase_Metallo"/>
</dbReference>
<feature type="binding site" evidence="11">
    <location>
        <position position="163"/>
    </location>
    <ligand>
        <name>Ca(2+)</name>
        <dbReference type="ChEBI" id="CHEBI:29108"/>
        <label>1</label>
    </ligand>
</feature>
<dbReference type="GO" id="GO:0004222">
    <property type="term" value="F:metalloendopeptidase activity"/>
    <property type="evidence" value="ECO:0007669"/>
    <property type="project" value="InterPro"/>
</dbReference>
<evidence type="ECO:0000256" key="5">
    <source>
        <dbReference type="ARBA" id="ARBA00022737"/>
    </source>
</evidence>
<feature type="repeat" description="Hemopexin" evidence="12">
    <location>
        <begin position="379"/>
        <end position="426"/>
    </location>
</feature>
<comment type="cofactor">
    <cofactor evidence="11">
        <name>Zn(2+)</name>
        <dbReference type="ChEBI" id="CHEBI:29105"/>
    </cofactor>
    <text evidence="11">Binds 2 Zn(2+) ions per subunit.</text>
</comment>
<feature type="binding site" evidence="11">
    <location>
        <position position="260"/>
    </location>
    <ligand>
        <name>Zn(2+)</name>
        <dbReference type="ChEBI" id="CHEBI:29105"/>
        <label>2</label>
        <note>catalytic</note>
    </ligand>
</feature>
<organism evidence="14">
    <name type="scientific">Oppiella nova</name>
    <dbReference type="NCBI Taxonomy" id="334625"/>
    <lineage>
        <taxon>Eukaryota</taxon>
        <taxon>Metazoa</taxon>
        <taxon>Ecdysozoa</taxon>
        <taxon>Arthropoda</taxon>
        <taxon>Chelicerata</taxon>
        <taxon>Arachnida</taxon>
        <taxon>Acari</taxon>
        <taxon>Acariformes</taxon>
        <taxon>Sarcoptiformes</taxon>
        <taxon>Oribatida</taxon>
        <taxon>Brachypylina</taxon>
        <taxon>Oppioidea</taxon>
        <taxon>Oppiidae</taxon>
        <taxon>Oppiella</taxon>
    </lineage>
</organism>
<dbReference type="Gene3D" id="1.10.287.110">
    <property type="entry name" value="DnaJ domain"/>
    <property type="match status" value="1"/>
</dbReference>
<keyword evidence="2" id="KW-0645">Protease</keyword>
<feature type="binding site" evidence="11">
    <location>
        <position position="242"/>
    </location>
    <ligand>
        <name>Ca(2+)</name>
        <dbReference type="ChEBI" id="CHEBI:29108"/>
        <label>3</label>
    </ligand>
</feature>
<dbReference type="SUPFAM" id="SSF46565">
    <property type="entry name" value="Chaperone J-domain"/>
    <property type="match status" value="1"/>
</dbReference>
<dbReference type="SUPFAM" id="SSF47090">
    <property type="entry name" value="PGBD-like"/>
    <property type="match status" value="1"/>
</dbReference>
<feature type="binding site" evidence="11">
    <location>
        <position position="219"/>
    </location>
    <ligand>
        <name>Ca(2+)</name>
        <dbReference type="ChEBI" id="CHEBI:29108"/>
        <label>3</label>
    </ligand>
</feature>
<feature type="binding site" evidence="11">
    <location>
        <position position="237"/>
    </location>
    <ligand>
        <name>Zn(2+)</name>
        <dbReference type="ChEBI" id="CHEBI:29105"/>
        <label>1</label>
    </ligand>
</feature>
<evidence type="ECO:0000313" key="15">
    <source>
        <dbReference type="Proteomes" id="UP000728032"/>
    </source>
</evidence>
<evidence type="ECO:0000256" key="8">
    <source>
        <dbReference type="ARBA" id="ARBA00023049"/>
    </source>
</evidence>
<feature type="binding site" evidence="11">
    <location>
        <position position="264"/>
    </location>
    <ligand>
        <name>Zn(2+)</name>
        <dbReference type="ChEBI" id="CHEBI:29105"/>
        <label>2</label>
        <note>catalytic</note>
    </ligand>
</feature>
<evidence type="ECO:0000256" key="6">
    <source>
        <dbReference type="ARBA" id="ARBA00022801"/>
    </source>
</evidence>
<accession>A0A7R9QRJ5</accession>
<dbReference type="SMART" id="SM00235">
    <property type="entry name" value="ZnMc"/>
    <property type="match status" value="1"/>
</dbReference>
<feature type="binding site" evidence="11">
    <location>
        <position position="242"/>
    </location>
    <ligand>
        <name>Ca(2+)</name>
        <dbReference type="ChEBI" id="CHEBI:29108"/>
        <label>1</label>
    </ligand>
</feature>
<keyword evidence="3 11" id="KW-0479">Metal-binding</keyword>
<feature type="binding site" evidence="11">
    <location>
        <position position="211"/>
    </location>
    <ligand>
        <name>Zn(2+)</name>
        <dbReference type="ChEBI" id="CHEBI:29105"/>
        <label>1</label>
    </ligand>
</feature>
<feature type="repeat" description="Hemopexin" evidence="12">
    <location>
        <begin position="478"/>
        <end position="529"/>
    </location>
</feature>
<dbReference type="Pfam" id="PF00045">
    <property type="entry name" value="Hemopexin"/>
    <property type="match status" value="4"/>
</dbReference>
<dbReference type="EMBL" id="OC922946">
    <property type="protein sequence ID" value="CAD7654532.1"/>
    <property type="molecule type" value="Genomic_DNA"/>
</dbReference>
<evidence type="ECO:0000256" key="2">
    <source>
        <dbReference type="ARBA" id="ARBA00022670"/>
    </source>
</evidence>
<keyword evidence="15" id="KW-1185">Reference proteome</keyword>
<keyword evidence="5" id="KW-0677">Repeat</keyword>
<dbReference type="Pfam" id="PF00226">
    <property type="entry name" value="DnaJ"/>
    <property type="match status" value="1"/>
</dbReference>
<evidence type="ECO:0000256" key="12">
    <source>
        <dbReference type="PROSITE-ProRule" id="PRU01011"/>
    </source>
</evidence>
<dbReference type="GO" id="GO:0031012">
    <property type="term" value="C:extracellular matrix"/>
    <property type="evidence" value="ECO:0007669"/>
    <property type="project" value="InterPro"/>
</dbReference>
<dbReference type="InterPro" id="IPR036375">
    <property type="entry name" value="Hemopexin-like_dom_sf"/>
</dbReference>
<dbReference type="SMART" id="SM00120">
    <property type="entry name" value="HX"/>
    <property type="match status" value="4"/>
</dbReference>
<feature type="binding site" evidence="11">
    <location>
        <position position="233"/>
    </location>
    <ligand>
        <name>Ca(2+)</name>
        <dbReference type="ChEBI" id="CHEBI:29108"/>
        <label>2</label>
    </ligand>
</feature>
<dbReference type="Pfam" id="PF00413">
    <property type="entry name" value="Peptidase_M10"/>
    <property type="match status" value="1"/>
</dbReference>
<sequence length="586" mass="68073">MQWHPDLFQGDEKKAAEKKFIDIAAAKEVLTDPEKRQKFDNGEDPLDAEAQSHGGYTLIIKYLNQFGYMDKMPKNMSMTSPQMKSVVTDFQRFMGIEETGTLDKKTMDMMNEPRCGVADNLSLRTNRHYNMNSNRRHRRYTLQGSVWPKKNLTWKVTQYSTRDQLRGKDREVDRLMEYALHEWSKNSGLTFVHEKGDKKAMIEIGFKVKDHRDGNPFDGPGKTLAHAFFPQFGGTTHFDDHEQWTISGRPGVDLLSVAVHEFGHALGLGHSDNKDSLMYPTYAGKRTQLKKDDINGIEMLYGKRQQKDTTFLDTNERQKPNVKSVAPDLCSDFRIDAADCNALDECFFFRDDYIWRISDDTGIYPGYPKMISDIFPGIKGKVDSVVTDQNSGRTYIFKKNKVWVFNEPMKKAVRVDDTIENLIRGLETPYLDAATRWGFNGKIYFFRGDEYWRYEPERVSYPINRRYPKSIQSWKGLPDKVDAAMFWPKTGKTYFFKGSQYYRFNDISSSVDRANPPFPRDVTKWWLKCKTARLEDSNDINEIPECDHKNCNNYNESNDPNAKSFFRSVSNSFAKSVNKFLNLFKH</sequence>
<dbReference type="GO" id="GO:0030574">
    <property type="term" value="P:collagen catabolic process"/>
    <property type="evidence" value="ECO:0007669"/>
    <property type="project" value="TreeGrafter"/>
</dbReference>
<dbReference type="CDD" id="cd04278">
    <property type="entry name" value="ZnMc_MMP"/>
    <property type="match status" value="1"/>
</dbReference>
<proteinExistence type="inferred from homology"/>
<feature type="binding site" evidence="11">
    <location>
        <position position="218"/>
    </location>
    <ligand>
        <name>Ca(2+)</name>
        <dbReference type="ChEBI" id="CHEBI:29108"/>
        <label>3</label>
    </ligand>
</feature>
<feature type="binding site" evidence="11">
    <location>
        <position position="336"/>
    </location>
    <ligand>
        <name>Ca(2+)</name>
        <dbReference type="ChEBI" id="CHEBI:29108"/>
        <label>4</label>
    </ligand>
</feature>
<evidence type="ECO:0000259" key="13">
    <source>
        <dbReference type="PROSITE" id="PS50076"/>
    </source>
</evidence>
<dbReference type="PRINTS" id="PR00138">
    <property type="entry name" value="MATRIXIN"/>
</dbReference>
<dbReference type="InterPro" id="IPR018487">
    <property type="entry name" value="Hemopexin-like_repeat"/>
</dbReference>
<evidence type="ECO:0000256" key="9">
    <source>
        <dbReference type="ARBA" id="ARBA00023145"/>
    </source>
</evidence>
<dbReference type="Gene3D" id="2.110.10.10">
    <property type="entry name" value="Hemopexin-like domain"/>
    <property type="match status" value="1"/>
</dbReference>
<dbReference type="PANTHER" id="PTHR10201">
    <property type="entry name" value="MATRIX METALLOPROTEINASE"/>
    <property type="match status" value="1"/>
</dbReference>
<feature type="binding site" evidence="11">
    <location>
        <position position="239"/>
    </location>
    <ligand>
        <name>Ca(2+)</name>
        <dbReference type="ChEBI" id="CHEBI:29108"/>
        <label>3</label>
    </ligand>
</feature>
<dbReference type="OrthoDB" id="406838at2759"/>
<feature type="domain" description="J" evidence="13">
    <location>
        <begin position="1"/>
        <end position="43"/>
    </location>
</feature>
<dbReference type="Proteomes" id="UP000728032">
    <property type="component" value="Unassembled WGS sequence"/>
</dbReference>
<feature type="binding site" evidence="11">
    <location>
        <position position="383"/>
    </location>
    <ligand>
        <name>Ca(2+)</name>
        <dbReference type="ChEBI" id="CHEBI:29108"/>
        <label>4</label>
    </ligand>
</feature>
<dbReference type="AlphaFoldDB" id="A0A7R9QRJ5"/>
<dbReference type="InterPro" id="IPR021190">
    <property type="entry name" value="Pept_M10A"/>
</dbReference>
<dbReference type="GO" id="GO:0005615">
    <property type="term" value="C:extracellular space"/>
    <property type="evidence" value="ECO:0007669"/>
    <property type="project" value="TreeGrafter"/>
</dbReference>
<dbReference type="Pfam" id="PF01471">
    <property type="entry name" value="PG_binding_1"/>
    <property type="match status" value="1"/>
</dbReference>
<evidence type="ECO:0000313" key="14">
    <source>
        <dbReference type="EMBL" id="CAD7654532.1"/>
    </source>
</evidence>
<feature type="repeat" description="Hemopexin" evidence="12">
    <location>
        <begin position="332"/>
        <end position="378"/>
    </location>
</feature>
<name>A0A7R9QRJ5_9ACAR</name>
<keyword evidence="4" id="KW-0732">Signal</keyword>
<feature type="binding site" evidence="11">
    <location>
        <position position="240"/>
    </location>
    <ligand>
        <name>Ca(2+)</name>
        <dbReference type="ChEBI" id="CHEBI:29108"/>
        <label>1</label>
    </ligand>
</feature>
<evidence type="ECO:0000256" key="7">
    <source>
        <dbReference type="ARBA" id="ARBA00022833"/>
    </source>
</evidence>